<evidence type="ECO:0000313" key="1">
    <source>
        <dbReference type="EMBL" id="EXM06927.1"/>
    </source>
</evidence>
<dbReference type="HOGENOM" id="CLU_1686668_0_0_1"/>
<dbReference type="GeneID" id="42028742"/>
<proteinExistence type="predicted"/>
<dbReference type="VEuPathDB" id="FungiDB:FOIG_03567"/>
<accession>X0KDY9</accession>
<dbReference type="Proteomes" id="UP000030685">
    <property type="component" value="Unassembled WGS sequence"/>
</dbReference>
<gene>
    <name evidence="1" type="ORF">FOIG_03567</name>
</gene>
<reference evidence="1" key="2">
    <citation type="submission" date="2012-05" db="EMBL/GenBank/DDBJ databases">
        <title>The Genome Annotation of Fusarium oxysporum II5.</title>
        <authorList>
            <consortium name="The Broad Institute Genomics Platform"/>
            <person name="Ma L.-J."/>
            <person name="Corby-Kistler H."/>
            <person name="Broz K."/>
            <person name="Gale L.R."/>
            <person name="Jonkers W."/>
            <person name="O'Donnell K."/>
            <person name="Ploetz R."/>
            <person name="Steinberg C."/>
            <person name="Schwartz D.C."/>
            <person name="VanEtten H."/>
            <person name="Zhou S."/>
            <person name="Young S.K."/>
            <person name="Zeng Q."/>
            <person name="Gargeya S."/>
            <person name="Fitzgerald M."/>
            <person name="Abouelleil A."/>
            <person name="Alvarado L."/>
            <person name="Chapman S.B."/>
            <person name="Gainer-Dewar J."/>
            <person name="Goldberg J."/>
            <person name="Griggs A."/>
            <person name="Gujja S."/>
            <person name="Hansen M."/>
            <person name="Howarth C."/>
            <person name="Imamovic A."/>
            <person name="Ireland A."/>
            <person name="Larimer J."/>
            <person name="McCowan C."/>
            <person name="Murphy C."/>
            <person name="Pearson M."/>
            <person name="Poon T.W."/>
            <person name="Priest M."/>
            <person name="Roberts A."/>
            <person name="Saif S."/>
            <person name="Shea T."/>
            <person name="Sykes S."/>
            <person name="Wortman J."/>
            <person name="Nusbaum C."/>
            <person name="Birren B."/>
        </authorList>
    </citation>
    <scope>NUCLEOTIDE SEQUENCE</scope>
    <source>
        <strain evidence="1">54006</strain>
    </source>
</reference>
<dbReference type="RefSeq" id="XP_031069016.1">
    <property type="nucleotide sequence ID" value="XM_031201492.1"/>
</dbReference>
<dbReference type="EMBL" id="JH658275">
    <property type="protein sequence ID" value="EXM06927.1"/>
    <property type="molecule type" value="Genomic_DNA"/>
</dbReference>
<reference evidence="1" key="1">
    <citation type="submission" date="2011-11" db="EMBL/GenBank/DDBJ databases">
        <title>The Genome Sequence of Fusarium oxysporum II5.</title>
        <authorList>
            <consortium name="The Broad Institute Genome Sequencing Platform"/>
            <person name="Ma L.-J."/>
            <person name="Gale L.R."/>
            <person name="Schwartz D.C."/>
            <person name="Zhou S."/>
            <person name="Corby-Kistler H."/>
            <person name="Young S.K."/>
            <person name="Zeng Q."/>
            <person name="Gargeya S."/>
            <person name="Fitzgerald M."/>
            <person name="Haas B."/>
            <person name="Abouelleil A."/>
            <person name="Alvarado L."/>
            <person name="Arachchi H.M."/>
            <person name="Berlin A."/>
            <person name="Brown A."/>
            <person name="Chapman S.B."/>
            <person name="Chen Z."/>
            <person name="Dunbar C."/>
            <person name="Freedman E."/>
            <person name="Gearin G."/>
            <person name="Goldberg J."/>
            <person name="Griggs A."/>
            <person name="Gujja S."/>
            <person name="Heiman D."/>
            <person name="Howarth C."/>
            <person name="Larson L."/>
            <person name="Lui A."/>
            <person name="MacDonald P.J.P."/>
            <person name="Montmayeur A."/>
            <person name="Murphy C."/>
            <person name="Neiman D."/>
            <person name="Pearson M."/>
            <person name="Priest M."/>
            <person name="Roberts A."/>
            <person name="Saif S."/>
            <person name="Shea T."/>
            <person name="Shenoy N."/>
            <person name="Sisk P."/>
            <person name="Stolte C."/>
            <person name="Sykes S."/>
            <person name="Wortman J."/>
            <person name="Nusbaum C."/>
            <person name="Birren B."/>
        </authorList>
    </citation>
    <scope>NUCLEOTIDE SEQUENCE [LARGE SCALE GENOMIC DNA]</scope>
    <source>
        <strain evidence="1">54006</strain>
    </source>
</reference>
<protein>
    <submittedName>
        <fullName evidence="1">Uncharacterized protein</fullName>
    </submittedName>
</protein>
<dbReference type="AlphaFoldDB" id="X0KDY9"/>
<name>X0KDY9_FUSO5</name>
<sequence>MTNERTSDSIGLLECGNGKFQKVTLSNVIVKLIGTCPIFRAQRPTTLTALEQEHHQRAEDQGWAWRIGPVTNVEVPNMGLSSGVKNRYFKNPRLRSWEMFKTNVEAQAKPGGSILAQLVPSLNTNQQGSCTSELFPRENTLEALVKQRKACGGDDD</sequence>
<organism evidence="1">
    <name type="scientific">Fusarium odoratissimum (strain NRRL 54006)</name>
    <dbReference type="NCBI Taxonomy" id="1089451"/>
    <lineage>
        <taxon>Eukaryota</taxon>
        <taxon>Fungi</taxon>
        <taxon>Dikarya</taxon>
        <taxon>Ascomycota</taxon>
        <taxon>Pezizomycotina</taxon>
        <taxon>Sordariomycetes</taxon>
        <taxon>Hypocreomycetidae</taxon>
        <taxon>Hypocreales</taxon>
        <taxon>Nectriaceae</taxon>
        <taxon>Fusarium</taxon>
        <taxon>Fusarium oxysporum species complex</taxon>
        <taxon>Fusarium oxysporum f. sp. cubense (strain race 4)</taxon>
    </lineage>
</organism>